<reference evidence="4" key="1">
    <citation type="submission" date="2011-07" db="EMBL/GenBank/DDBJ databases">
        <authorList>
            <consortium name="Caenorhabditis brenneri Sequencing and Analysis Consortium"/>
            <person name="Wilson R.K."/>
        </authorList>
    </citation>
    <scope>NUCLEOTIDE SEQUENCE [LARGE SCALE GENOMIC DNA]</scope>
    <source>
        <strain evidence="4">PB2801</strain>
    </source>
</reference>
<evidence type="ECO:0000313" key="4">
    <source>
        <dbReference type="Proteomes" id="UP000008068"/>
    </source>
</evidence>
<dbReference type="PANTHER" id="PTHR23389">
    <property type="entry name" value="CHROMOSOME TRANSMISSION FIDELITY FACTOR 18"/>
    <property type="match status" value="1"/>
</dbReference>
<dbReference type="EMBL" id="GL379951">
    <property type="protein sequence ID" value="EGT37862.1"/>
    <property type="molecule type" value="Genomic_DNA"/>
</dbReference>
<protein>
    <recommendedName>
        <fullName evidence="2">ATPase AAA-type core domain-containing protein</fullName>
    </recommendedName>
</protein>
<evidence type="ECO:0000313" key="3">
    <source>
        <dbReference type="EMBL" id="EGT37862.1"/>
    </source>
</evidence>
<dbReference type="OrthoDB" id="2195431at2759"/>
<dbReference type="GO" id="GO:0016887">
    <property type="term" value="F:ATP hydrolysis activity"/>
    <property type="evidence" value="ECO:0007669"/>
    <property type="project" value="InterPro"/>
</dbReference>
<keyword evidence="4" id="KW-1185">Reference proteome</keyword>
<dbReference type="GO" id="GO:0005524">
    <property type="term" value="F:ATP binding"/>
    <property type="evidence" value="ECO:0007669"/>
    <property type="project" value="InterPro"/>
</dbReference>
<dbReference type="Gene3D" id="3.40.50.300">
    <property type="entry name" value="P-loop containing nucleotide triphosphate hydrolases"/>
    <property type="match status" value="1"/>
</dbReference>
<keyword evidence="1" id="KW-0175">Coiled coil</keyword>
<proteinExistence type="predicted"/>
<dbReference type="InterPro" id="IPR027417">
    <property type="entry name" value="P-loop_NTPase"/>
</dbReference>
<name>G0NUP7_CAEBE</name>
<dbReference type="PANTHER" id="PTHR23389:SF3">
    <property type="entry name" value="CHROMOSOME TRANSMISSION FIDELITY PROTEIN 18 HOMOLOG"/>
    <property type="match status" value="1"/>
</dbReference>
<dbReference type="HOGENOM" id="CLU_680153_0_0_1"/>
<accession>G0NUP7</accession>
<dbReference type="InterPro" id="IPR003959">
    <property type="entry name" value="ATPase_AAA_core"/>
</dbReference>
<dbReference type="Pfam" id="PF00004">
    <property type="entry name" value="AAA"/>
    <property type="match status" value="1"/>
</dbReference>
<dbReference type="Proteomes" id="UP000008068">
    <property type="component" value="Unassembled WGS sequence"/>
</dbReference>
<dbReference type="eggNOG" id="KOG1969">
    <property type="taxonomic scope" value="Eukaryota"/>
</dbReference>
<dbReference type="GO" id="GO:0005634">
    <property type="term" value="C:nucleus"/>
    <property type="evidence" value="ECO:0007669"/>
    <property type="project" value="TreeGrafter"/>
</dbReference>
<dbReference type="InParanoid" id="G0NUP7"/>
<gene>
    <name evidence="3" type="ORF">CAEBREN_19839</name>
</gene>
<dbReference type="OMA" id="INEEMHI"/>
<dbReference type="AlphaFoldDB" id="G0NUP7"/>
<dbReference type="CDD" id="cd00009">
    <property type="entry name" value="AAA"/>
    <property type="match status" value="1"/>
</dbReference>
<evidence type="ECO:0000259" key="2">
    <source>
        <dbReference type="Pfam" id="PF00004"/>
    </source>
</evidence>
<dbReference type="GO" id="GO:0003677">
    <property type="term" value="F:DNA binding"/>
    <property type="evidence" value="ECO:0007669"/>
    <property type="project" value="TreeGrafter"/>
</dbReference>
<feature type="domain" description="ATPase AAA-type core" evidence="2">
    <location>
        <begin position="328"/>
        <end position="427"/>
    </location>
</feature>
<evidence type="ECO:0000256" key="1">
    <source>
        <dbReference type="SAM" id="Coils"/>
    </source>
</evidence>
<sequence length="429" mass="48681">MDDDYNVLSTGFAEDDGALQYPDDDGVPLAVVSNVDTENQRHEDVRNALEEVGYGRRKRRLDDVEQVYDKFGRRSHPMDWHMRMDPVSADVHEKSKINSAKRRALESLEQKINEVATEANTLSGDHLGAECVDEETIHSLCDQELARRYKRRKEIMKNPPSDGSPWIGLSDVVNGQRFYIRTFRDDGKSKPLVETISRQSTQFNVGYRAFQSICKEAEDIRVLKEETRVKRQEEEFSRMLDDDSSAFDTSTSKHVESALWVNKYEAKNFSDLLSDSTVNRNILTWLKMWDECVFRKKIDDLLGSLGDREREVLQMDNGKIRRPAFKMLLISGPAGLGKSTLARIVARQAGYSTIDVNASDARTVADLNKVLEGAVKTSRTLDADQRPACLILDEIDGTPIDTIRHLIRCLQANGKKAVRRPIIGICNNL</sequence>
<feature type="coiled-coil region" evidence="1">
    <location>
        <begin position="98"/>
        <end position="125"/>
    </location>
</feature>
<dbReference type="SUPFAM" id="SSF52540">
    <property type="entry name" value="P-loop containing nucleoside triphosphate hydrolases"/>
    <property type="match status" value="1"/>
</dbReference>
<dbReference type="STRING" id="135651.G0NUP7"/>
<organism evidence="4">
    <name type="scientific">Caenorhabditis brenneri</name>
    <name type="common">Nematode worm</name>
    <dbReference type="NCBI Taxonomy" id="135651"/>
    <lineage>
        <taxon>Eukaryota</taxon>
        <taxon>Metazoa</taxon>
        <taxon>Ecdysozoa</taxon>
        <taxon>Nematoda</taxon>
        <taxon>Chromadorea</taxon>
        <taxon>Rhabditida</taxon>
        <taxon>Rhabditina</taxon>
        <taxon>Rhabditomorpha</taxon>
        <taxon>Rhabditoidea</taxon>
        <taxon>Rhabditidae</taxon>
        <taxon>Peloderinae</taxon>
        <taxon>Caenorhabditis</taxon>
    </lineage>
</organism>